<feature type="non-terminal residue" evidence="1">
    <location>
        <position position="105"/>
    </location>
</feature>
<dbReference type="EMBL" id="BKCJ011277314">
    <property type="protein sequence ID" value="GFD14130.1"/>
    <property type="molecule type" value="Genomic_DNA"/>
</dbReference>
<dbReference type="InterPro" id="IPR036875">
    <property type="entry name" value="Znf_CCHC_sf"/>
</dbReference>
<name>A0A699TW91_TANCI</name>
<accession>A0A699TW91</accession>
<proteinExistence type="predicted"/>
<dbReference type="SUPFAM" id="SSF57756">
    <property type="entry name" value="Retrovirus zinc finger-like domains"/>
    <property type="match status" value="1"/>
</dbReference>
<comment type="caution">
    <text evidence="1">The sequence shown here is derived from an EMBL/GenBank/DDBJ whole genome shotgun (WGS) entry which is preliminary data.</text>
</comment>
<dbReference type="GO" id="GO:0003676">
    <property type="term" value="F:nucleic acid binding"/>
    <property type="evidence" value="ECO:0007669"/>
    <property type="project" value="InterPro"/>
</dbReference>
<evidence type="ECO:0000313" key="1">
    <source>
        <dbReference type="EMBL" id="GFD14130.1"/>
    </source>
</evidence>
<protein>
    <submittedName>
        <fullName evidence="1">Uncharacterized protein</fullName>
    </submittedName>
</protein>
<gene>
    <name evidence="1" type="ORF">Tci_886099</name>
</gene>
<reference evidence="1" key="1">
    <citation type="journal article" date="2019" name="Sci. Rep.">
        <title>Draft genome of Tanacetum cinerariifolium, the natural source of mosquito coil.</title>
        <authorList>
            <person name="Yamashiro T."/>
            <person name="Shiraishi A."/>
            <person name="Satake H."/>
            <person name="Nakayama K."/>
        </authorList>
    </citation>
    <scope>NUCLEOTIDE SEQUENCE</scope>
</reference>
<organism evidence="1">
    <name type="scientific">Tanacetum cinerariifolium</name>
    <name type="common">Dalmatian daisy</name>
    <name type="synonym">Chrysanthemum cinerariifolium</name>
    <dbReference type="NCBI Taxonomy" id="118510"/>
    <lineage>
        <taxon>Eukaryota</taxon>
        <taxon>Viridiplantae</taxon>
        <taxon>Streptophyta</taxon>
        <taxon>Embryophyta</taxon>
        <taxon>Tracheophyta</taxon>
        <taxon>Spermatophyta</taxon>
        <taxon>Magnoliopsida</taxon>
        <taxon>eudicotyledons</taxon>
        <taxon>Gunneridae</taxon>
        <taxon>Pentapetalae</taxon>
        <taxon>asterids</taxon>
        <taxon>campanulids</taxon>
        <taxon>Asterales</taxon>
        <taxon>Asteraceae</taxon>
        <taxon>Asteroideae</taxon>
        <taxon>Anthemideae</taxon>
        <taxon>Anthemidinae</taxon>
        <taxon>Tanacetum</taxon>
    </lineage>
</organism>
<dbReference type="Gene3D" id="4.10.60.10">
    <property type="entry name" value="Zinc finger, CCHC-type"/>
    <property type="match status" value="1"/>
</dbReference>
<sequence>MAMLTMRARRFQQKTGRNLGVKGTYTIGFDKTKVECYNFHRRGHFSRKCRATKHQDNINKEAPRRTVPVKDTTLNDLVSQCDRLGYDWSDQAEDGPTNFALIAYT</sequence>
<dbReference type="AlphaFoldDB" id="A0A699TW91"/>
<dbReference type="GO" id="GO:0008270">
    <property type="term" value="F:zinc ion binding"/>
    <property type="evidence" value="ECO:0007669"/>
    <property type="project" value="InterPro"/>
</dbReference>